<evidence type="ECO:0000313" key="1">
    <source>
        <dbReference type="EMBL" id="OGL73354.1"/>
    </source>
</evidence>
<protein>
    <submittedName>
        <fullName evidence="1">Uncharacterized protein</fullName>
    </submittedName>
</protein>
<sequence>MRGVVKVGGREMFRCRTCKGAGCESDIPKNDAAWEEHCRIHDACSVCGFIFIKKTENRRDQHSDVDHYVCECTSVVYATNKADHEKSCPAKAATT</sequence>
<accession>A0A1F7U6H6</accession>
<name>A0A1F7U6H6_9BACT</name>
<organism evidence="1 2">
    <name type="scientific">Candidatus Uhrbacteria bacterium RIFCSPHIGHO2_02_FULL_57_19</name>
    <dbReference type="NCBI Taxonomy" id="1802391"/>
    <lineage>
        <taxon>Bacteria</taxon>
        <taxon>Candidatus Uhriibacteriota</taxon>
    </lineage>
</organism>
<evidence type="ECO:0000313" key="2">
    <source>
        <dbReference type="Proteomes" id="UP000176303"/>
    </source>
</evidence>
<dbReference type="EMBL" id="MGDZ01000035">
    <property type="protein sequence ID" value="OGL73354.1"/>
    <property type="molecule type" value="Genomic_DNA"/>
</dbReference>
<dbReference type="AlphaFoldDB" id="A0A1F7U6H6"/>
<proteinExistence type="predicted"/>
<reference evidence="1 2" key="1">
    <citation type="journal article" date="2016" name="Nat. Commun.">
        <title>Thousands of microbial genomes shed light on interconnected biogeochemical processes in an aquifer system.</title>
        <authorList>
            <person name="Anantharaman K."/>
            <person name="Brown C.T."/>
            <person name="Hug L.A."/>
            <person name="Sharon I."/>
            <person name="Castelle C.J."/>
            <person name="Probst A.J."/>
            <person name="Thomas B.C."/>
            <person name="Singh A."/>
            <person name="Wilkins M.J."/>
            <person name="Karaoz U."/>
            <person name="Brodie E.L."/>
            <person name="Williams K.H."/>
            <person name="Hubbard S.S."/>
            <person name="Banfield J.F."/>
        </authorList>
    </citation>
    <scope>NUCLEOTIDE SEQUENCE [LARGE SCALE GENOMIC DNA]</scope>
</reference>
<gene>
    <name evidence="1" type="ORF">A3D72_04320</name>
</gene>
<comment type="caution">
    <text evidence="1">The sequence shown here is derived from an EMBL/GenBank/DDBJ whole genome shotgun (WGS) entry which is preliminary data.</text>
</comment>
<dbReference type="Proteomes" id="UP000176303">
    <property type="component" value="Unassembled WGS sequence"/>
</dbReference>